<proteinExistence type="predicted"/>
<evidence type="ECO:0000313" key="1">
    <source>
        <dbReference type="EMBL" id="MBV7390884.1"/>
    </source>
</evidence>
<dbReference type="EMBL" id="JAHUZB010000003">
    <property type="protein sequence ID" value="MBV7390884.1"/>
    <property type="molecule type" value="Genomic_DNA"/>
</dbReference>
<sequence length="110" mass="12481">MYPLVPTNILEVAQVMAWRKQQGETADEDQIIIEAIKENAQNLIDEALEGPYWTIKWENEDHLLAVFDVMGEKIGELSPADSSFSAEFRKNGHELLLHLGKQLRPIIGSH</sequence>
<gene>
    <name evidence="1" type="ORF">KUA55_09340</name>
</gene>
<dbReference type="Proteomes" id="UP000774130">
    <property type="component" value="Unassembled WGS sequence"/>
</dbReference>
<name>A0ABS6TDB0_9ENTE</name>
<organism evidence="1 2">
    <name type="scientific">Enterococcus alishanensis</name>
    <dbReference type="NCBI Taxonomy" id="1303817"/>
    <lineage>
        <taxon>Bacteria</taxon>
        <taxon>Bacillati</taxon>
        <taxon>Bacillota</taxon>
        <taxon>Bacilli</taxon>
        <taxon>Lactobacillales</taxon>
        <taxon>Enterococcaceae</taxon>
        <taxon>Enterococcus</taxon>
    </lineage>
</organism>
<comment type="caution">
    <text evidence="1">The sequence shown here is derived from an EMBL/GenBank/DDBJ whole genome shotgun (WGS) entry which is preliminary data.</text>
</comment>
<dbReference type="RefSeq" id="WP_218325928.1">
    <property type="nucleotide sequence ID" value="NZ_JAHUZB010000003.1"/>
</dbReference>
<accession>A0ABS6TDB0</accession>
<evidence type="ECO:0000313" key="2">
    <source>
        <dbReference type="Proteomes" id="UP000774130"/>
    </source>
</evidence>
<reference evidence="1 2" key="1">
    <citation type="submission" date="2021-06" db="EMBL/GenBank/DDBJ databases">
        <title>Enterococcus alishanensis sp. nov., a novel lactic acid bacterium isolated from fresh coffee beans.</title>
        <authorList>
            <person name="Chen Y.-S."/>
        </authorList>
    </citation>
    <scope>NUCLEOTIDE SEQUENCE [LARGE SCALE GENOMIC DNA]</scope>
    <source>
        <strain evidence="1 2">ALS3</strain>
    </source>
</reference>
<keyword evidence="2" id="KW-1185">Reference proteome</keyword>
<protein>
    <submittedName>
        <fullName evidence="1">Uncharacterized protein</fullName>
    </submittedName>
</protein>